<comment type="caution">
    <text evidence="12">The sequence shown here is derived from an EMBL/GenBank/DDBJ whole genome shotgun (WGS) entry which is preliminary data.</text>
</comment>
<evidence type="ECO:0000256" key="5">
    <source>
        <dbReference type="ARBA" id="ARBA00022723"/>
    </source>
</evidence>
<evidence type="ECO:0000256" key="8">
    <source>
        <dbReference type="ARBA" id="ARBA00023004"/>
    </source>
</evidence>
<keyword evidence="8 11" id="KW-0408">Iron</keyword>
<evidence type="ECO:0000256" key="6">
    <source>
        <dbReference type="ARBA" id="ARBA00022989"/>
    </source>
</evidence>
<dbReference type="Gene3D" id="1.10.630.10">
    <property type="entry name" value="Cytochrome P450"/>
    <property type="match status" value="1"/>
</dbReference>
<evidence type="ECO:0000256" key="10">
    <source>
        <dbReference type="ARBA" id="ARBA00023136"/>
    </source>
</evidence>
<evidence type="ECO:0000256" key="2">
    <source>
        <dbReference type="ARBA" id="ARBA00010617"/>
    </source>
</evidence>
<dbReference type="AlphaFoldDB" id="A0A699KX85"/>
<dbReference type="UniPathway" id="UPA00213"/>
<dbReference type="InterPro" id="IPR002401">
    <property type="entry name" value="Cyt_P450_E_grp-I"/>
</dbReference>
<dbReference type="SUPFAM" id="SSF48264">
    <property type="entry name" value="Cytochrome P450"/>
    <property type="match status" value="1"/>
</dbReference>
<proteinExistence type="inferred from homology"/>
<feature type="non-terminal residue" evidence="12">
    <location>
        <position position="226"/>
    </location>
</feature>
<dbReference type="GO" id="GO:0016705">
    <property type="term" value="F:oxidoreductase activity, acting on paired donors, with incorporation or reduction of molecular oxygen"/>
    <property type="evidence" value="ECO:0007669"/>
    <property type="project" value="InterPro"/>
</dbReference>
<gene>
    <name evidence="12" type="ORF">Tci_682826</name>
</gene>
<keyword evidence="9" id="KW-0503">Monooxygenase</keyword>
<comment type="cofactor">
    <cofactor evidence="11">
        <name>heme</name>
        <dbReference type="ChEBI" id="CHEBI:30413"/>
    </cofactor>
</comment>
<keyword evidence="4" id="KW-0812">Transmembrane</keyword>
<reference evidence="12" key="1">
    <citation type="journal article" date="2019" name="Sci. Rep.">
        <title>Draft genome of Tanacetum cinerariifolium, the natural source of mosquito coil.</title>
        <authorList>
            <person name="Yamashiro T."/>
            <person name="Shiraishi A."/>
            <person name="Satake H."/>
            <person name="Nakayama K."/>
        </authorList>
    </citation>
    <scope>NUCLEOTIDE SEQUENCE</scope>
</reference>
<dbReference type="GO" id="GO:0005506">
    <property type="term" value="F:iron ion binding"/>
    <property type="evidence" value="ECO:0007669"/>
    <property type="project" value="InterPro"/>
</dbReference>
<keyword evidence="10" id="KW-0472">Membrane</keyword>
<evidence type="ECO:0000256" key="11">
    <source>
        <dbReference type="PIRSR" id="PIRSR602401-1"/>
    </source>
</evidence>
<dbReference type="PRINTS" id="PR00385">
    <property type="entry name" value="P450"/>
</dbReference>
<dbReference type="GO" id="GO:0004497">
    <property type="term" value="F:monooxygenase activity"/>
    <property type="evidence" value="ECO:0007669"/>
    <property type="project" value="UniProtKB-KW"/>
</dbReference>
<sequence>MGEDSSDDLLGILLKSNFKEIKEDGVGMSMDDVIEECKLFFVAGSETTSNLIVWSMVCLSLHQEWQTKAREEILQIFGTRDIHFDGLKHLKIMSMILNEVLRLYPPAVMMLRASTMETKLGNMMIPAGVHINVPTMYVHHDREIWGEDATEFKPERFSQGVANATKLKGSSSFVPFAGGPRVCIGQNFAMIEAKVAIGKILQRFSFELAPSYEHSPFPSFTLPPQS</sequence>
<protein>
    <submittedName>
        <fullName evidence="12">Cytochrome P450 CYP72A219-like</fullName>
    </submittedName>
</protein>
<feature type="binding site" description="axial binding residue" evidence="11">
    <location>
        <position position="183"/>
    </location>
    <ligand>
        <name>heme</name>
        <dbReference type="ChEBI" id="CHEBI:30413"/>
    </ligand>
    <ligandPart>
        <name>Fe</name>
        <dbReference type="ChEBI" id="CHEBI:18248"/>
    </ligandPart>
</feature>
<comment type="subcellular location">
    <subcellularLocation>
        <location evidence="1">Membrane</location>
    </subcellularLocation>
</comment>
<accession>A0A699KX85</accession>
<dbReference type="InterPro" id="IPR036396">
    <property type="entry name" value="Cyt_P450_sf"/>
</dbReference>
<evidence type="ECO:0000256" key="9">
    <source>
        <dbReference type="ARBA" id="ARBA00023033"/>
    </source>
</evidence>
<keyword evidence="6" id="KW-1133">Transmembrane helix</keyword>
<dbReference type="PRINTS" id="PR00463">
    <property type="entry name" value="EP450I"/>
</dbReference>
<dbReference type="PANTHER" id="PTHR24282">
    <property type="entry name" value="CYTOCHROME P450 FAMILY MEMBER"/>
    <property type="match status" value="1"/>
</dbReference>
<keyword evidence="5 11" id="KW-0479">Metal-binding</keyword>
<evidence type="ECO:0000313" key="12">
    <source>
        <dbReference type="EMBL" id="GFB10855.1"/>
    </source>
</evidence>
<evidence type="ECO:0000256" key="4">
    <source>
        <dbReference type="ARBA" id="ARBA00022692"/>
    </source>
</evidence>
<keyword evidence="3 11" id="KW-0349">Heme</keyword>
<dbReference type="InterPro" id="IPR050665">
    <property type="entry name" value="Cytochrome_P450_Monooxygen"/>
</dbReference>
<dbReference type="GO" id="GO:0016114">
    <property type="term" value="P:terpenoid biosynthetic process"/>
    <property type="evidence" value="ECO:0007669"/>
    <property type="project" value="UniProtKB-UniPathway"/>
</dbReference>
<dbReference type="PANTHER" id="PTHR24282:SF269">
    <property type="entry name" value="CYTOCHROME P450, REVERSE TRANSCRIPTASE, RNA-DEPENDENT DNA POLYMERASE-RELATED"/>
    <property type="match status" value="1"/>
</dbReference>
<dbReference type="GO" id="GO:0020037">
    <property type="term" value="F:heme binding"/>
    <property type="evidence" value="ECO:0007669"/>
    <property type="project" value="InterPro"/>
</dbReference>
<dbReference type="InterPro" id="IPR001128">
    <property type="entry name" value="Cyt_P450"/>
</dbReference>
<evidence type="ECO:0000256" key="3">
    <source>
        <dbReference type="ARBA" id="ARBA00022617"/>
    </source>
</evidence>
<organism evidence="12">
    <name type="scientific">Tanacetum cinerariifolium</name>
    <name type="common">Dalmatian daisy</name>
    <name type="synonym">Chrysanthemum cinerariifolium</name>
    <dbReference type="NCBI Taxonomy" id="118510"/>
    <lineage>
        <taxon>Eukaryota</taxon>
        <taxon>Viridiplantae</taxon>
        <taxon>Streptophyta</taxon>
        <taxon>Embryophyta</taxon>
        <taxon>Tracheophyta</taxon>
        <taxon>Spermatophyta</taxon>
        <taxon>Magnoliopsida</taxon>
        <taxon>eudicotyledons</taxon>
        <taxon>Gunneridae</taxon>
        <taxon>Pentapetalae</taxon>
        <taxon>asterids</taxon>
        <taxon>campanulids</taxon>
        <taxon>Asterales</taxon>
        <taxon>Asteraceae</taxon>
        <taxon>Asteroideae</taxon>
        <taxon>Anthemideae</taxon>
        <taxon>Anthemidinae</taxon>
        <taxon>Tanacetum</taxon>
    </lineage>
</organism>
<dbReference type="GO" id="GO:0016020">
    <property type="term" value="C:membrane"/>
    <property type="evidence" value="ECO:0007669"/>
    <property type="project" value="UniProtKB-SubCell"/>
</dbReference>
<dbReference type="Pfam" id="PF00067">
    <property type="entry name" value="p450"/>
    <property type="match status" value="1"/>
</dbReference>
<evidence type="ECO:0000256" key="1">
    <source>
        <dbReference type="ARBA" id="ARBA00004370"/>
    </source>
</evidence>
<dbReference type="EMBL" id="BKCJ010553805">
    <property type="protein sequence ID" value="GFB10855.1"/>
    <property type="molecule type" value="Genomic_DNA"/>
</dbReference>
<comment type="similarity">
    <text evidence="2">Belongs to the cytochrome P450 family.</text>
</comment>
<evidence type="ECO:0000256" key="7">
    <source>
        <dbReference type="ARBA" id="ARBA00023002"/>
    </source>
</evidence>
<keyword evidence="7" id="KW-0560">Oxidoreductase</keyword>
<name>A0A699KX85_TANCI</name>